<dbReference type="EMBL" id="BNEC01000005">
    <property type="protein sequence ID" value="GHI72715.1"/>
    <property type="molecule type" value="Genomic_DNA"/>
</dbReference>
<evidence type="ECO:0000313" key="1">
    <source>
        <dbReference type="EMBL" id="GHI72715.1"/>
    </source>
</evidence>
<dbReference type="Proteomes" id="UP000613974">
    <property type="component" value="Unassembled WGS sequence"/>
</dbReference>
<proteinExistence type="predicted"/>
<sequence length="137" mass="14931">MHDEASDILCDPITSPTLQAILRSGLSRGRKLDRGNAQPSALGSDFASLGLGLWPALKTADKRAGKWQDELETLNTARNAIAHDDQSEFLKLKKKGKLPITLTTVRTWQRAVDGLAVTMDDVVGDYLGEFAGGNRPW</sequence>
<protein>
    <recommendedName>
        <fullName evidence="3">RiboL-PSP-HEPN domain-containing protein</fullName>
    </recommendedName>
</protein>
<evidence type="ECO:0008006" key="3">
    <source>
        <dbReference type="Google" id="ProtNLM"/>
    </source>
</evidence>
<comment type="caution">
    <text evidence="1">The sequence shown here is derived from an EMBL/GenBank/DDBJ whole genome shotgun (WGS) entry which is preliminary data.</text>
</comment>
<evidence type="ECO:0000313" key="2">
    <source>
        <dbReference type="Proteomes" id="UP000613974"/>
    </source>
</evidence>
<keyword evidence="2" id="KW-1185">Reference proteome</keyword>
<gene>
    <name evidence="1" type="ORF">Snoj_66330</name>
</gene>
<accession>A0ABQ3SX64</accession>
<organism evidence="1 2">
    <name type="scientific">Streptomyces nojiriensis</name>
    <dbReference type="NCBI Taxonomy" id="66374"/>
    <lineage>
        <taxon>Bacteria</taxon>
        <taxon>Bacillati</taxon>
        <taxon>Actinomycetota</taxon>
        <taxon>Actinomycetes</taxon>
        <taxon>Kitasatosporales</taxon>
        <taxon>Streptomycetaceae</taxon>
        <taxon>Streptomyces</taxon>
    </lineage>
</organism>
<reference evidence="2" key="1">
    <citation type="submission" date="2023-07" db="EMBL/GenBank/DDBJ databases">
        <title>Whole genome shotgun sequence of Streptomyces nojiriensis NBRC 13794.</title>
        <authorList>
            <person name="Komaki H."/>
            <person name="Tamura T."/>
        </authorList>
    </citation>
    <scope>NUCLEOTIDE SEQUENCE [LARGE SCALE GENOMIC DNA]</scope>
    <source>
        <strain evidence="2">NBRC 13794</strain>
    </source>
</reference>
<name>A0ABQ3SX64_9ACTN</name>